<proteinExistence type="predicted"/>
<evidence type="ECO:0000313" key="2">
    <source>
        <dbReference type="Proteomes" id="UP000473574"/>
    </source>
</evidence>
<gene>
    <name evidence="1" type="ORF">D0962_21950</name>
</gene>
<name>A0A6M0SBP4_9CYAN</name>
<reference evidence="1 2" key="1">
    <citation type="journal article" date="2020" name="Microb. Ecol.">
        <title>Ecogenomics of the Marine Benthic Filamentous Cyanobacterium Adonisia.</title>
        <authorList>
            <person name="Walter J.M."/>
            <person name="Coutinho F.H."/>
            <person name="Leomil L."/>
            <person name="Hargreaves P.I."/>
            <person name="Campeao M.E."/>
            <person name="Vieira V.V."/>
            <person name="Silva B.S."/>
            <person name="Fistarol G.O."/>
            <person name="Salomon P.S."/>
            <person name="Sawabe T."/>
            <person name="Mino S."/>
            <person name="Hosokawa M."/>
            <person name="Miyashita H."/>
            <person name="Maruyama F."/>
            <person name="van Verk M.C."/>
            <person name="Dutilh B.E."/>
            <person name="Thompson C.C."/>
            <person name="Thompson F.L."/>
        </authorList>
    </citation>
    <scope>NUCLEOTIDE SEQUENCE [LARGE SCALE GENOMIC DNA]</scope>
    <source>
        <strain evidence="1 2">CCMR0082</strain>
    </source>
</reference>
<protein>
    <submittedName>
        <fullName evidence="1">Uncharacterized protein</fullName>
    </submittedName>
</protein>
<organism evidence="1 2">
    <name type="scientific">Adonisia turfae CCMR0082</name>
    <dbReference type="NCBI Taxonomy" id="2304604"/>
    <lineage>
        <taxon>Bacteria</taxon>
        <taxon>Bacillati</taxon>
        <taxon>Cyanobacteriota</taxon>
        <taxon>Adonisia</taxon>
        <taxon>Adonisia turfae</taxon>
    </lineage>
</organism>
<dbReference type="AlphaFoldDB" id="A0A6M0SBP4"/>
<dbReference type="Proteomes" id="UP000473574">
    <property type="component" value="Unassembled WGS sequence"/>
</dbReference>
<accession>A0A6M0SBP4</accession>
<evidence type="ECO:0000313" key="1">
    <source>
        <dbReference type="EMBL" id="NEZ65401.1"/>
    </source>
</evidence>
<sequence length="67" mass="7645">MLQHNGFCECLMVGCLIPFLGKSMQRMLLRFALGRGAQRAVWVKSASNNVYRQKDLNLSSHNNSFKK</sequence>
<dbReference type="EMBL" id="QZCE01000002">
    <property type="protein sequence ID" value="NEZ65401.1"/>
    <property type="molecule type" value="Genomic_DNA"/>
</dbReference>
<comment type="caution">
    <text evidence="1">The sequence shown here is derived from an EMBL/GenBank/DDBJ whole genome shotgun (WGS) entry which is preliminary data.</text>
</comment>